<protein>
    <submittedName>
        <fullName evidence="2">Uncharacterized protein</fullName>
    </submittedName>
</protein>
<comment type="caution">
    <text evidence="2">The sequence shown here is derived from an EMBL/GenBank/DDBJ whole genome shotgun (WGS) entry which is preliminary data.</text>
</comment>
<dbReference type="AlphaFoldDB" id="A0ABD6ARL5"/>
<dbReference type="EMBL" id="JBHUDC010000002">
    <property type="protein sequence ID" value="MFD1512362.1"/>
    <property type="molecule type" value="Genomic_DNA"/>
</dbReference>
<name>A0ABD6ARL5_9EURY</name>
<organism evidence="2 3">
    <name type="scientific">Halomarina rubra</name>
    <dbReference type="NCBI Taxonomy" id="2071873"/>
    <lineage>
        <taxon>Archaea</taxon>
        <taxon>Methanobacteriati</taxon>
        <taxon>Methanobacteriota</taxon>
        <taxon>Stenosarchaea group</taxon>
        <taxon>Halobacteria</taxon>
        <taxon>Halobacteriales</taxon>
        <taxon>Natronomonadaceae</taxon>
        <taxon>Halomarina</taxon>
    </lineage>
</organism>
<feature type="transmembrane region" description="Helical" evidence="1">
    <location>
        <begin position="6"/>
        <end position="28"/>
    </location>
</feature>
<gene>
    <name evidence="2" type="ORF">ACFSBT_03595</name>
</gene>
<dbReference type="RefSeq" id="WP_250872342.1">
    <property type="nucleotide sequence ID" value="NZ_JALXFV010000002.1"/>
</dbReference>
<proteinExistence type="predicted"/>
<evidence type="ECO:0000256" key="1">
    <source>
        <dbReference type="SAM" id="Phobius"/>
    </source>
</evidence>
<keyword evidence="1" id="KW-1133">Transmembrane helix</keyword>
<evidence type="ECO:0000313" key="3">
    <source>
        <dbReference type="Proteomes" id="UP001597187"/>
    </source>
</evidence>
<evidence type="ECO:0000313" key="2">
    <source>
        <dbReference type="EMBL" id="MFD1512362.1"/>
    </source>
</evidence>
<reference evidence="2 3" key="1">
    <citation type="journal article" date="2019" name="Int. J. Syst. Evol. Microbiol.">
        <title>The Global Catalogue of Microorganisms (GCM) 10K type strain sequencing project: providing services to taxonomists for standard genome sequencing and annotation.</title>
        <authorList>
            <consortium name="The Broad Institute Genomics Platform"/>
            <consortium name="The Broad Institute Genome Sequencing Center for Infectious Disease"/>
            <person name="Wu L."/>
            <person name="Ma J."/>
        </authorList>
    </citation>
    <scope>NUCLEOTIDE SEQUENCE [LARGE SCALE GENOMIC DNA]</scope>
    <source>
        <strain evidence="2 3">CGMCC 1.12563</strain>
    </source>
</reference>
<dbReference type="Proteomes" id="UP001597187">
    <property type="component" value="Unassembled WGS sequence"/>
</dbReference>
<keyword evidence="3" id="KW-1185">Reference proteome</keyword>
<accession>A0ABD6ARL5</accession>
<keyword evidence="1" id="KW-0812">Transmembrane</keyword>
<keyword evidence="1" id="KW-0472">Membrane</keyword>
<sequence length="51" mass="5630">MVLELVVPALISFVIVASAVYAGVLRALDVYFDPQKDSVFLGDDHDPRNRP</sequence>